<evidence type="ECO:0000313" key="4">
    <source>
        <dbReference type="Proteomes" id="UP000014568"/>
    </source>
</evidence>
<dbReference type="Gene3D" id="2.60.120.1440">
    <property type="match status" value="1"/>
</dbReference>
<dbReference type="PATRIC" id="fig|421052.3.peg.3457"/>
<dbReference type="PANTHER" id="PTHR30273">
    <property type="entry name" value="PERIPLASMIC SIGNAL SENSOR AND SIGMA FACTOR ACTIVATOR FECR-RELATED"/>
    <property type="match status" value="1"/>
</dbReference>
<dbReference type="AlphaFoldDB" id="S3MQR5"/>
<dbReference type="HOGENOM" id="CLU_050192_0_2_6"/>
<dbReference type="RefSeq" id="WP_016657884.1">
    <property type="nucleotide sequence ID" value="NZ_KE340355.1"/>
</dbReference>
<evidence type="ECO:0000259" key="2">
    <source>
        <dbReference type="Pfam" id="PF04773"/>
    </source>
</evidence>
<dbReference type="Proteomes" id="UP000014568">
    <property type="component" value="Unassembled WGS sequence"/>
</dbReference>
<name>S3MQR5_9GAMM</name>
<keyword evidence="1" id="KW-1133">Transmembrane helix</keyword>
<dbReference type="InterPro" id="IPR012373">
    <property type="entry name" value="Ferrdict_sens_TM"/>
</dbReference>
<dbReference type="PIRSF" id="PIRSF018266">
    <property type="entry name" value="FecR"/>
    <property type="match status" value="1"/>
</dbReference>
<keyword evidence="1" id="KW-0812">Transmembrane</keyword>
<feature type="transmembrane region" description="Helical" evidence="1">
    <location>
        <begin position="55"/>
        <end position="73"/>
    </location>
</feature>
<proteinExistence type="predicted"/>
<reference evidence="3 4" key="1">
    <citation type="submission" date="2013-06" db="EMBL/GenBank/DDBJ databases">
        <title>The Genome Sequence of Acinetobacter rudis CIP 110305.</title>
        <authorList>
            <consortium name="The Broad Institute Genome Sequencing Platform"/>
            <consortium name="The Broad Institute Genome Sequencing Center for Infectious Disease"/>
            <person name="Cerqueira G."/>
            <person name="Feldgarden M."/>
            <person name="Courvalin P."/>
            <person name="Perichon B."/>
            <person name="Grillot-Courvalin C."/>
            <person name="Clermont D."/>
            <person name="Rocha E."/>
            <person name="Yoon E.-J."/>
            <person name="Nemec A."/>
            <person name="Young S.K."/>
            <person name="Zeng Q."/>
            <person name="Gargeya S."/>
            <person name="Fitzgerald M."/>
            <person name="Abouelleil A."/>
            <person name="Alvarado L."/>
            <person name="Berlin A.M."/>
            <person name="Chapman S.B."/>
            <person name="Dewar J."/>
            <person name="Goldberg J."/>
            <person name="Griggs A."/>
            <person name="Gujja S."/>
            <person name="Hansen M."/>
            <person name="Howarth C."/>
            <person name="Imamovic A."/>
            <person name="Larimer J."/>
            <person name="McCowan C."/>
            <person name="Murphy C."/>
            <person name="Pearson M."/>
            <person name="Priest M."/>
            <person name="Roberts A."/>
            <person name="Saif S."/>
            <person name="Shea T."/>
            <person name="Sykes S."/>
            <person name="Wortman J."/>
            <person name="Nusbaum C."/>
            <person name="Birren B."/>
        </authorList>
    </citation>
    <scope>NUCLEOTIDE SEQUENCE [LARGE SCALE GENOMIC DNA]</scope>
    <source>
        <strain evidence="3 4">CIP 110305</strain>
    </source>
</reference>
<keyword evidence="4" id="KW-1185">Reference proteome</keyword>
<dbReference type="Pfam" id="PF04773">
    <property type="entry name" value="FecR"/>
    <property type="match status" value="1"/>
</dbReference>
<comment type="caution">
    <text evidence="3">The sequence shown here is derived from an EMBL/GenBank/DDBJ whole genome shotgun (WGS) entry which is preliminary data.</text>
</comment>
<dbReference type="EMBL" id="ATGI01000039">
    <property type="protein sequence ID" value="EPF69962.1"/>
    <property type="molecule type" value="Genomic_DNA"/>
</dbReference>
<organism evidence="3 4">
    <name type="scientific">Acinetobacter rudis CIP 110305</name>
    <dbReference type="NCBI Taxonomy" id="421052"/>
    <lineage>
        <taxon>Bacteria</taxon>
        <taxon>Pseudomonadati</taxon>
        <taxon>Pseudomonadota</taxon>
        <taxon>Gammaproteobacteria</taxon>
        <taxon>Moraxellales</taxon>
        <taxon>Moraxellaceae</taxon>
        <taxon>Acinetobacter</taxon>
    </lineage>
</organism>
<sequence length="300" mass="35218">MSQSPRDDHSDEPKKYSLSDVKLAISPFEDRLLKRLPSKEEILQRAKKRQHKKKISYAALAWFIAFGGGLYWLDPAYQTQQWQTQVGESQQIQLLDRSTVHLNSHSKITVNYHLFSKRIQLEQGEAIFNVDHSNWKRLEFFERRFIVNSGMLQVEDIGTVFNVRRYTADHNRVGVLQGSVKVRLLTDSNQQDLILKENDFYENKHNQLYRLNQIKLNTETAWQQGYVVFDHTPLKQAIAAFKPYQKFEVSYSHPDTQNILISGRFQLHNYDAFMQILPQLIDVKTVQKAKHDWLIIQSGK</sequence>
<dbReference type="OrthoDB" id="9771237at2"/>
<accession>S3MQR5</accession>
<dbReference type="InterPro" id="IPR006860">
    <property type="entry name" value="FecR"/>
</dbReference>
<feature type="domain" description="FecR protein" evidence="2">
    <location>
        <begin position="81"/>
        <end position="181"/>
    </location>
</feature>
<dbReference type="PANTHER" id="PTHR30273:SF2">
    <property type="entry name" value="PROTEIN FECR"/>
    <property type="match status" value="1"/>
</dbReference>
<dbReference type="eggNOG" id="COG3712">
    <property type="taxonomic scope" value="Bacteria"/>
</dbReference>
<evidence type="ECO:0000313" key="3">
    <source>
        <dbReference type="EMBL" id="EPF69962.1"/>
    </source>
</evidence>
<keyword evidence="1" id="KW-0472">Membrane</keyword>
<dbReference type="Gene3D" id="3.55.50.30">
    <property type="match status" value="1"/>
</dbReference>
<dbReference type="GO" id="GO:0016989">
    <property type="term" value="F:sigma factor antagonist activity"/>
    <property type="evidence" value="ECO:0007669"/>
    <property type="project" value="TreeGrafter"/>
</dbReference>
<dbReference type="STRING" id="632955.GCA_000829675_02668"/>
<protein>
    <recommendedName>
        <fullName evidence="2">FecR protein domain-containing protein</fullName>
    </recommendedName>
</protein>
<evidence type="ECO:0000256" key="1">
    <source>
        <dbReference type="SAM" id="Phobius"/>
    </source>
</evidence>
<gene>
    <name evidence="3" type="ORF">F945_03526</name>
</gene>